<protein>
    <recommendedName>
        <fullName evidence="3">PD-(D/E)XK family member</fullName>
    </recommendedName>
</protein>
<proteinExistence type="predicted"/>
<evidence type="ECO:0000313" key="1">
    <source>
        <dbReference type="EMBL" id="MBB5219924.1"/>
    </source>
</evidence>
<organism evidence="1 2">
    <name type="scientific">Treponema rectale</name>
    <dbReference type="NCBI Taxonomy" id="744512"/>
    <lineage>
        <taxon>Bacteria</taxon>
        <taxon>Pseudomonadati</taxon>
        <taxon>Spirochaetota</taxon>
        <taxon>Spirochaetia</taxon>
        <taxon>Spirochaetales</taxon>
        <taxon>Treponemataceae</taxon>
        <taxon>Treponema</taxon>
    </lineage>
</organism>
<name>A0A840SGA0_9SPIR</name>
<reference evidence="1 2" key="1">
    <citation type="submission" date="2020-08" db="EMBL/GenBank/DDBJ databases">
        <title>Genomic Encyclopedia of Type Strains, Phase IV (KMG-IV): sequencing the most valuable type-strain genomes for metagenomic binning, comparative biology and taxonomic classification.</title>
        <authorList>
            <person name="Goeker M."/>
        </authorList>
    </citation>
    <scope>NUCLEOTIDE SEQUENCE [LARGE SCALE GENOMIC DNA]</scope>
    <source>
        <strain evidence="1 2">DSM 103679</strain>
    </source>
</reference>
<dbReference type="RefSeq" id="WP_184653493.1">
    <property type="nucleotide sequence ID" value="NZ_JACHFR010000004.1"/>
</dbReference>
<sequence>MELVDFFKENFESLSNVTDYKIKEFFKNFYVGIDKDRAVVIVIKSNIQSGRPYNIKTKALSLECNAKVTFSSGTQENVHILKCLLHNKKDKEIFLEVAKLFISDNYSDNYIIETFNTLQNFFSNEKELSDNELTGFYAELYTIYKFHDSLKIEQFWQSHDRMKFDFSFSEKLKLEIKATTKENRIHHFLHEQINSTYYDIYVLSYLFRYDDKGLSLYDLIKNCKSILSNYKELSMRLKYIEKNTNIERLKELKYNQIYTDEHMHIFSAKDIPKFAEQTPSGVSKAEYDSSLENIDFVDVDSFIREVKNSLLEEKNV</sequence>
<dbReference type="EMBL" id="JACHFR010000004">
    <property type="protein sequence ID" value="MBB5219924.1"/>
    <property type="molecule type" value="Genomic_DNA"/>
</dbReference>
<accession>A0A840SGA0</accession>
<keyword evidence="2" id="KW-1185">Reference proteome</keyword>
<dbReference type="AlphaFoldDB" id="A0A840SGA0"/>
<evidence type="ECO:0008006" key="3">
    <source>
        <dbReference type="Google" id="ProtNLM"/>
    </source>
</evidence>
<dbReference type="Proteomes" id="UP000578697">
    <property type="component" value="Unassembled WGS sequence"/>
</dbReference>
<comment type="caution">
    <text evidence="1">The sequence shown here is derived from an EMBL/GenBank/DDBJ whole genome shotgun (WGS) entry which is preliminary data.</text>
</comment>
<gene>
    <name evidence="1" type="ORF">HNP77_002313</name>
</gene>
<evidence type="ECO:0000313" key="2">
    <source>
        <dbReference type="Proteomes" id="UP000578697"/>
    </source>
</evidence>